<protein>
    <submittedName>
        <fullName evidence="1">Uncharacterized protein</fullName>
    </submittedName>
</protein>
<evidence type="ECO:0000313" key="1">
    <source>
        <dbReference type="EMBL" id="GFR40328.1"/>
    </source>
</evidence>
<proteinExistence type="predicted"/>
<feature type="non-terminal residue" evidence="1">
    <location>
        <position position="1"/>
    </location>
</feature>
<gene>
    <name evidence="1" type="ORF">Agub_g868</name>
</gene>
<feature type="non-terminal residue" evidence="1">
    <location>
        <position position="303"/>
    </location>
</feature>
<evidence type="ECO:0000313" key="2">
    <source>
        <dbReference type="Proteomes" id="UP001054857"/>
    </source>
</evidence>
<comment type="caution">
    <text evidence="1">The sequence shown here is derived from an EMBL/GenBank/DDBJ whole genome shotgun (WGS) entry which is preliminary data.</text>
</comment>
<organism evidence="1 2">
    <name type="scientific">Astrephomene gubernaculifera</name>
    <dbReference type="NCBI Taxonomy" id="47775"/>
    <lineage>
        <taxon>Eukaryota</taxon>
        <taxon>Viridiplantae</taxon>
        <taxon>Chlorophyta</taxon>
        <taxon>core chlorophytes</taxon>
        <taxon>Chlorophyceae</taxon>
        <taxon>CS clade</taxon>
        <taxon>Chlamydomonadales</taxon>
        <taxon>Astrephomenaceae</taxon>
        <taxon>Astrephomene</taxon>
    </lineage>
</organism>
<dbReference type="AlphaFoldDB" id="A0AAD3DGM5"/>
<reference evidence="1 2" key="1">
    <citation type="journal article" date="2021" name="Sci. Rep.">
        <title>Genome sequencing of the multicellular alga Astrephomene provides insights into convergent evolution of germ-soma differentiation.</title>
        <authorList>
            <person name="Yamashita S."/>
            <person name="Yamamoto K."/>
            <person name="Matsuzaki R."/>
            <person name="Suzuki S."/>
            <person name="Yamaguchi H."/>
            <person name="Hirooka S."/>
            <person name="Minakuchi Y."/>
            <person name="Miyagishima S."/>
            <person name="Kawachi M."/>
            <person name="Toyoda A."/>
            <person name="Nozaki H."/>
        </authorList>
    </citation>
    <scope>NUCLEOTIDE SEQUENCE [LARGE SCALE GENOMIC DNA]</scope>
    <source>
        <strain evidence="1 2">NIES-4017</strain>
    </source>
</reference>
<dbReference type="EMBL" id="BMAR01000001">
    <property type="protein sequence ID" value="GFR40328.1"/>
    <property type="molecule type" value="Genomic_DNA"/>
</dbReference>
<accession>A0AAD3DGM5</accession>
<sequence length="303" mass="33789">RGRLQVVSYRSALTDLMLQRAQRYAEVTGGAANQSADEVAAALSPMIGPRGITFLADGVIYQHDRTRDVRQLANALSRQHTAYEHVVYRPVVSAVNEEQGVVFSAIYYVLRNRGSLFGRDEPTNRISKGFLVDKLSFDKEGHFVSSLVTRQLTLEERDALLPDPTAWQPAVVEEKDLIAVPDVVAGPDDYKFMSEQISKWAGVWSSEAPLDKLPELLAPNCRELDAYGFSNKPNGIVWQGVDQAREAVKRTHNQYDNRNQLVSYAVSFEHKLGFQHWRANAVPRQELQQQPAQGAAAAGQQQG</sequence>
<name>A0AAD3DGM5_9CHLO</name>
<keyword evidence="2" id="KW-1185">Reference proteome</keyword>
<dbReference type="Proteomes" id="UP001054857">
    <property type="component" value="Unassembled WGS sequence"/>
</dbReference>